<proteinExistence type="predicted"/>
<dbReference type="Proteomes" id="UP000799537">
    <property type="component" value="Unassembled WGS sequence"/>
</dbReference>
<evidence type="ECO:0000313" key="3">
    <source>
        <dbReference type="EMBL" id="KAF2159789.1"/>
    </source>
</evidence>
<dbReference type="InterPro" id="IPR001810">
    <property type="entry name" value="F-box_dom"/>
</dbReference>
<keyword evidence="4" id="KW-1185">Reference proteome</keyword>
<sequence>MALDDDVEMIDVSELDSDGDIKMISPVRPVAPKTTVPRAAAPSASGPSAITSRTAASTSRTANVSDTTFRTAAANATASRATASIANASRTTASNNPTTSRTAASNATSSRTAATQTTAARAAAPNSRTPAATSRQPVERALRSGGQLKKASHRVLNNAKLLEKIFAKLPMISLFKIQRTSKTFRKTIKESDACQKKMSLRRDPSISGVVESIHLAKHSGLDCEFRREYDVEQAASVTHKCIKLASREASWRKMLVHRSNIGLVVSKVTMLYRHSHQRAWNKTAKCKTHDGNFTLGELLDAVEAVLNGYWDWRIKGTKLPNQMRDVIYQPPKPGQGVIRL</sequence>
<dbReference type="RefSeq" id="XP_033660678.1">
    <property type="nucleotide sequence ID" value="XM_033809623.1"/>
</dbReference>
<protein>
    <recommendedName>
        <fullName evidence="2">F-box domain-containing protein</fullName>
    </recommendedName>
</protein>
<evidence type="ECO:0000313" key="4">
    <source>
        <dbReference type="Proteomes" id="UP000799537"/>
    </source>
</evidence>
<evidence type="ECO:0000259" key="2">
    <source>
        <dbReference type="SMART" id="SM00256"/>
    </source>
</evidence>
<reference evidence="3" key="1">
    <citation type="journal article" date="2020" name="Stud. Mycol.">
        <title>101 Dothideomycetes genomes: a test case for predicting lifestyles and emergence of pathogens.</title>
        <authorList>
            <person name="Haridas S."/>
            <person name="Albert R."/>
            <person name="Binder M."/>
            <person name="Bloem J."/>
            <person name="Labutti K."/>
            <person name="Salamov A."/>
            <person name="Andreopoulos B."/>
            <person name="Baker S."/>
            <person name="Barry K."/>
            <person name="Bills G."/>
            <person name="Bluhm B."/>
            <person name="Cannon C."/>
            <person name="Castanera R."/>
            <person name="Culley D."/>
            <person name="Daum C."/>
            <person name="Ezra D."/>
            <person name="Gonzalez J."/>
            <person name="Henrissat B."/>
            <person name="Kuo A."/>
            <person name="Liang C."/>
            <person name="Lipzen A."/>
            <person name="Lutzoni F."/>
            <person name="Magnuson J."/>
            <person name="Mondo S."/>
            <person name="Nolan M."/>
            <person name="Ohm R."/>
            <person name="Pangilinan J."/>
            <person name="Park H.-J."/>
            <person name="Ramirez L."/>
            <person name="Alfaro M."/>
            <person name="Sun H."/>
            <person name="Tritt A."/>
            <person name="Yoshinaga Y."/>
            <person name="Zwiers L.-H."/>
            <person name="Turgeon B."/>
            <person name="Goodwin S."/>
            <person name="Spatafora J."/>
            <person name="Crous P."/>
            <person name="Grigoriev I."/>
        </authorList>
    </citation>
    <scope>NUCLEOTIDE SEQUENCE</scope>
    <source>
        <strain evidence="3">ATCC 36951</strain>
    </source>
</reference>
<dbReference type="AlphaFoldDB" id="A0A6A6C244"/>
<dbReference type="GeneID" id="54562895"/>
<evidence type="ECO:0000256" key="1">
    <source>
        <dbReference type="SAM" id="MobiDB-lite"/>
    </source>
</evidence>
<feature type="domain" description="F-box" evidence="2">
    <location>
        <begin position="157"/>
        <end position="197"/>
    </location>
</feature>
<name>A0A6A6C244_ZASCE</name>
<dbReference type="Pfam" id="PF00646">
    <property type="entry name" value="F-box"/>
    <property type="match status" value="1"/>
</dbReference>
<dbReference type="SMART" id="SM00256">
    <property type="entry name" value="FBOX"/>
    <property type="match status" value="1"/>
</dbReference>
<accession>A0A6A6C244</accession>
<feature type="region of interest" description="Disordered" evidence="1">
    <location>
        <begin position="33"/>
        <end position="147"/>
    </location>
</feature>
<organism evidence="3 4">
    <name type="scientific">Zasmidium cellare ATCC 36951</name>
    <dbReference type="NCBI Taxonomy" id="1080233"/>
    <lineage>
        <taxon>Eukaryota</taxon>
        <taxon>Fungi</taxon>
        <taxon>Dikarya</taxon>
        <taxon>Ascomycota</taxon>
        <taxon>Pezizomycotina</taxon>
        <taxon>Dothideomycetes</taxon>
        <taxon>Dothideomycetidae</taxon>
        <taxon>Mycosphaerellales</taxon>
        <taxon>Mycosphaerellaceae</taxon>
        <taxon>Zasmidium</taxon>
    </lineage>
</organism>
<gene>
    <name evidence="3" type="ORF">M409DRAFT_29788</name>
</gene>
<dbReference type="EMBL" id="ML993633">
    <property type="protein sequence ID" value="KAF2159789.1"/>
    <property type="molecule type" value="Genomic_DNA"/>
</dbReference>
<feature type="compositionally biased region" description="Low complexity" evidence="1">
    <location>
        <begin position="37"/>
        <end position="134"/>
    </location>
</feature>